<dbReference type="STRING" id="883114.HMPREF9709_01003"/>
<evidence type="ECO:0000256" key="6">
    <source>
        <dbReference type="ARBA" id="ARBA00022679"/>
    </source>
</evidence>
<keyword evidence="12" id="KW-1185">Reference proteome</keyword>
<dbReference type="InterPro" id="IPR003385">
    <property type="entry name" value="Glyco_hydro_77"/>
</dbReference>
<name>H3NNU2_9FIRM</name>
<dbReference type="PATRIC" id="fig|883114.3.peg.993"/>
<sequence>MTEENKYNFQKINENRSSGILMHISSLPGPYGIGTLGENARKFADFLKKAGQTYWQVLPVGPTSYGDSPYQSFSTFAGNPYFIDLDYLVNDHLLYSEEIQHLNDNVNPTSIDYGRIYNERFIVLRKAFERFNINSEDFKDFCNQESFWLDEYSLFMTLKNEHGGKSWTQWDEKYKSKDKDALKSFTESHIEDINFQKFMQYIFFRQWEALKKYCHERGIKIIGDIPIYVAEDSSDVWGNPELFKLRDDLTPAFVGGCPPDAFSDSGQLRGNPVYDWEANKKQNYKWWVERIKSSFKLFDSVRIDHFRGFESYWEIVAKSETAANGKWVQGPGYDLFKVIKEELGDLPIIAEDLGYMTKEVYEFRQQTAFPGMKIIQFAFNPEMNSEHMPHNYTNEFVVYAGTHDNETLNGWLKNIDEGTLTRAIEYGNLTKEEGYDWGIIRLAMTSVADTCIIQLQDILGLDNSARMNLPGTLGTNWLWRVDQLPSDEISEKLYKYTKNSDRLNTELKK</sequence>
<keyword evidence="7 10" id="KW-0119">Carbohydrate metabolism</keyword>
<dbReference type="AlphaFoldDB" id="H3NNU2"/>
<keyword evidence="5 10" id="KW-0328">Glycosyltransferase</keyword>
<evidence type="ECO:0000256" key="4">
    <source>
        <dbReference type="ARBA" id="ARBA00020295"/>
    </source>
</evidence>
<dbReference type="NCBIfam" id="NF011080">
    <property type="entry name" value="PRK14508.1-3"/>
    <property type="match status" value="1"/>
</dbReference>
<protein>
    <recommendedName>
        <fullName evidence="4 10">4-alpha-glucanotransferase</fullName>
        <ecNumber evidence="3 10">2.4.1.25</ecNumber>
    </recommendedName>
    <alternativeName>
        <fullName evidence="8 10">Amylomaltase</fullName>
    </alternativeName>
    <alternativeName>
        <fullName evidence="9 10">Disproportionating enzyme</fullName>
    </alternativeName>
</protein>
<dbReference type="RefSeq" id="WP_005398478.1">
    <property type="nucleotide sequence ID" value="NZ_JH601088.1"/>
</dbReference>
<evidence type="ECO:0000256" key="9">
    <source>
        <dbReference type="ARBA" id="ARBA00031501"/>
    </source>
</evidence>
<dbReference type="GeneID" id="96998996"/>
<dbReference type="Proteomes" id="UP000004191">
    <property type="component" value="Unassembled WGS sequence"/>
</dbReference>
<dbReference type="PANTHER" id="PTHR32438:SF5">
    <property type="entry name" value="4-ALPHA-GLUCANOTRANSFERASE DPE1, CHLOROPLASTIC_AMYLOPLASTIC"/>
    <property type="match status" value="1"/>
</dbReference>
<evidence type="ECO:0000313" key="11">
    <source>
        <dbReference type="EMBL" id="EHR34067.1"/>
    </source>
</evidence>
<evidence type="ECO:0000256" key="8">
    <source>
        <dbReference type="ARBA" id="ARBA00031423"/>
    </source>
</evidence>
<dbReference type="GO" id="GO:0005975">
    <property type="term" value="P:carbohydrate metabolic process"/>
    <property type="evidence" value="ECO:0007669"/>
    <property type="project" value="InterPro"/>
</dbReference>
<gene>
    <name evidence="11" type="ORF">HMPREF9709_01003</name>
</gene>
<dbReference type="EMBL" id="AGEI01000021">
    <property type="protein sequence ID" value="EHR34067.1"/>
    <property type="molecule type" value="Genomic_DNA"/>
</dbReference>
<dbReference type="NCBIfam" id="TIGR00217">
    <property type="entry name" value="malQ"/>
    <property type="match status" value="1"/>
</dbReference>
<comment type="catalytic activity">
    <reaction evidence="1 10">
        <text>Transfers a segment of a (1-&gt;4)-alpha-D-glucan to a new position in an acceptor, which may be glucose or a (1-&gt;4)-alpha-D-glucan.</text>
        <dbReference type="EC" id="2.4.1.25"/>
    </reaction>
</comment>
<dbReference type="eggNOG" id="COG1640">
    <property type="taxonomic scope" value="Bacteria"/>
</dbReference>
<dbReference type="Pfam" id="PF02446">
    <property type="entry name" value="Glyco_hydro_77"/>
    <property type="match status" value="1"/>
</dbReference>
<dbReference type="PANTHER" id="PTHR32438">
    <property type="entry name" value="4-ALPHA-GLUCANOTRANSFERASE DPE1, CHLOROPLASTIC/AMYLOPLASTIC"/>
    <property type="match status" value="1"/>
</dbReference>
<dbReference type="InterPro" id="IPR017853">
    <property type="entry name" value="GH"/>
</dbReference>
<dbReference type="NCBIfam" id="NF011079">
    <property type="entry name" value="PRK14508.1-2"/>
    <property type="match status" value="1"/>
</dbReference>
<comment type="similarity">
    <text evidence="2 10">Belongs to the disproportionating enzyme family.</text>
</comment>
<evidence type="ECO:0000256" key="3">
    <source>
        <dbReference type="ARBA" id="ARBA00012560"/>
    </source>
</evidence>
<comment type="caution">
    <text evidence="11">The sequence shown here is derived from an EMBL/GenBank/DDBJ whole genome shotgun (WGS) entry which is preliminary data.</text>
</comment>
<accession>H3NNU2</accession>
<evidence type="ECO:0000256" key="2">
    <source>
        <dbReference type="ARBA" id="ARBA00005684"/>
    </source>
</evidence>
<dbReference type="GO" id="GO:0004134">
    <property type="term" value="F:4-alpha-glucanotransferase activity"/>
    <property type="evidence" value="ECO:0007669"/>
    <property type="project" value="UniProtKB-EC"/>
</dbReference>
<proteinExistence type="inferred from homology"/>
<evidence type="ECO:0000256" key="10">
    <source>
        <dbReference type="RuleBase" id="RU361207"/>
    </source>
</evidence>
<evidence type="ECO:0000256" key="5">
    <source>
        <dbReference type="ARBA" id="ARBA00022676"/>
    </source>
</evidence>
<reference evidence="11 12" key="1">
    <citation type="submission" date="2012-01" db="EMBL/GenBank/DDBJ databases">
        <title>The Genome Sequence of Helcococcus kunzii ATCC 51366.</title>
        <authorList>
            <consortium name="The Broad Institute Genome Sequencing Platform"/>
            <person name="Earl A."/>
            <person name="Ward D."/>
            <person name="Feldgarden M."/>
            <person name="Gevers D."/>
            <person name="Huys G."/>
            <person name="Young S.K."/>
            <person name="Zeng Q."/>
            <person name="Gargeya S."/>
            <person name="Fitzgerald M."/>
            <person name="Haas B."/>
            <person name="Abouelleil A."/>
            <person name="Alvarado L."/>
            <person name="Arachchi H.M."/>
            <person name="Berlin A."/>
            <person name="Chapman S.B."/>
            <person name="Gearin G."/>
            <person name="Goldberg J."/>
            <person name="Griggs A."/>
            <person name="Gujja S."/>
            <person name="Hansen M."/>
            <person name="Heiman D."/>
            <person name="Howarth C."/>
            <person name="Larimer J."/>
            <person name="Lui A."/>
            <person name="MacDonald P.J.P."/>
            <person name="McCowen C."/>
            <person name="Montmayeur A."/>
            <person name="Murphy C."/>
            <person name="Neiman D."/>
            <person name="Pearson M."/>
            <person name="Priest M."/>
            <person name="Roberts A."/>
            <person name="Saif S."/>
            <person name="Shea T."/>
            <person name="Sisk P."/>
            <person name="Stolte C."/>
            <person name="Sykes S."/>
            <person name="Wortman J."/>
            <person name="Nusbaum C."/>
            <person name="Birren B."/>
        </authorList>
    </citation>
    <scope>NUCLEOTIDE SEQUENCE [LARGE SCALE GENOMIC DNA]</scope>
    <source>
        <strain evidence="11 12">ATCC 51366</strain>
    </source>
</reference>
<organism evidence="11 12">
    <name type="scientific">Helcococcus kunzii ATCC 51366</name>
    <dbReference type="NCBI Taxonomy" id="883114"/>
    <lineage>
        <taxon>Bacteria</taxon>
        <taxon>Bacillati</taxon>
        <taxon>Bacillota</taxon>
        <taxon>Tissierellia</taxon>
        <taxon>Tissierellales</taxon>
        <taxon>Peptoniphilaceae</taxon>
        <taxon>Helcococcus</taxon>
    </lineage>
</organism>
<dbReference type="SUPFAM" id="SSF51445">
    <property type="entry name" value="(Trans)glycosidases"/>
    <property type="match status" value="1"/>
</dbReference>
<dbReference type="OrthoDB" id="9811841at2"/>
<dbReference type="Gene3D" id="3.20.20.80">
    <property type="entry name" value="Glycosidases"/>
    <property type="match status" value="1"/>
</dbReference>
<keyword evidence="6 10" id="KW-0808">Transferase</keyword>
<evidence type="ECO:0000313" key="12">
    <source>
        <dbReference type="Proteomes" id="UP000004191"/>
    </source>
</evidence>
<evidence type="ECO:0000256" key="7">
    <source>
        <dbReference type="ARBA" id="ARBA00023277"/>
    </source>
</evidence>
<dbReference type="EC" id="2.4.1.25" evidence="3 10"/>
<dbReference type="HOGENOM" id="CLU_014132_1_0_9"/>
<evidence type="ECO:0000256" key="1">
    <source>
        <dbReference type="ARBA" id="ARBA00000439"/>
    </source>
</evidence>